<reference evidence="1 2" key="1">
    <citation type="journal article" date="2011" name="Front. Microbiol.">
        <title>Two Strains of Crocosphaera watsonii with Highly Conserved Genomes are Distinguished by Strain-Specific Features.</title>
        <authorList>
            <person name="Bench S.R."/>
            <person name="Ilikchyan I.N."/>
            <person name="Tripp H.J."/>
            <person name="Zehr J.P."/>
        </authorList>
    </citation>
    <scope>NUCLEOTIDE SEQUENCE [LARGE SCALE GENOMIC DNA]</scope>
    <source>
        <strain evidence="1 2">WH 0003</strain>
    </source>
</reference>
<proteinExistence type="predicted"/>
<comment type="caution">
    <text evidence="1">The sequence shown here is derived from an EMBL/GenBank/DDBJ whole genome shotgun (WGS) entry which is preliminary data.</text>
</comment>
<protein>
    <submittedName>
        <fullName evidence="1">Uncharacterized protein</fullName>
    </submittedName>
</protein>
<accession>G5J0R6</accession>
<evidence type="ECO:0000313" key="2">
    <source>
        <dbReference type="Proteomes" id="UP000003477"/>
    </source>
</evidence>
<dbReference type="AlphaFoldDB" id="G5J0R6"/>
<dbReference type="PATRIC" id="fig|423471.3.peg.1017"/>
<organism evidence="1 2">
    <name type="scientific">Crocosphaera watsonii WH 0003</name>
    <dbReference type="NCBI Taxonomy" id="423471"/>
    <lineage>
        <taxon>Bacteria</taxon>
        <taxon>Bacillati</taxon>
        <taxon>Cyanobacteriota</taxon>
        <taxon>Cyanophyceae</taxon>
        <taxon>Oscillatoriophycideae</taxon>
        <taxon>Chroococcales</taxon>
        <taxon>Aphanothecaceae</taxon>
        <taxon>Crocosphaera</taxon>
    </lineage>
</organism>
<sequence length="41" mass="4527">MKVITTYNGIPQGVGYFSGVVVSFCGYSCDAYVRFKDIVIE</sequence>
<dbReference type="EMBL" id="AESD01000176">
    <property type="protein sequence ID" value="EHJ14238.1"/>
    <property type="molecule type" value="Genomic_DNA"/>
</dbReference>
<name>G5J0R6_CROWT</name>
<dbReference type="Proteomes" id="UP000003477">
    <property type="component" value="Unassembled WGS sequence"/>
</dbReference>
<gene>
    <name evidence="1" type="ORF">CWATWH0003_1102</name>
</gene>
<evidence type="ECO:0000313" key="1">
    <source>
        <dbReference type="EMBL" id="EHJ14238.1"/>
    </source>
</evidence>